<proteinExistence type="predicted"/>
<reference evidence="1" key="2">
    <citation type="journal article" date="2015" name="Data Brief">
        <title>Shoot transcriptome of the giant reed, Arundo donax.</title>
        <authorList>
            <person name="Barrero R.A."/>
            <person name="Guerrero F.D."/>
            <person name="Moolhuijzen P."/>
            <person name="Goolsby J.A."/>
            <person name="Tidwell J."/>
            <person name="Bellgard S.E."/>
            <person name="Bellgard M.I."/>
        </authorList>
    </citation>
    <scope>NUCLEOTIDE SEQUENCE</scope>
    <source>
        <tissue evidence="1">Shoot tissue taken approximately 20 cm above the soil surface</tissue>
    </source>
</reference>
<organism evidence="1">
    <name type="scientific">Arundo donax</name>
    <name type="common">Giant reed</name>
    <name type="synonym">Donax arundinaceus</name>
    <dbReference type="NCBI Taxonomy" id="35708"/>
    <lineage>
        <taxon>Eukaryota</taxon>
        <taxon>Viridiplantae</taxon>
        <taxon>Streptophyta</taxon>
        <taxon>Embryophyta</taxon>
        <taxon>Tracheophyta</taxon>
        <taxon>Spermatophyta</taxon>
        <taxon>Magnoliopsida</taxon>
        <taxon>Liliopsida</taxon>
        <taxon>Poales</taxon>
        <taxon>Poaceae</taxon>
        <taxon>PACMAD clade</taxon>
        <taxon>Arundinoideae</taxon>
        <taxon>Arundineae</taxon>
        <taxon>Arundo</taxon>
    </lineage>
</organism>
<name>A0A0A9ARU6_ARUDO</name>
<evidence type="ECO:0000313" key="1">
    <source>
        <dbReference type="EMBL" id="JAD52573.1"/>
    </source>
</evidence>
<protein>
    <submittedName>
        <fullName evidence="1">Uncharacterized protein</fullName>
    </submittedName>
</protein>
<dbReference type="EMBL" id="GBRH01245322">
    <property type="protein sequence ID" value="JAD52573.1"/>
    <property type="molecule type" value="Transcribed_RNA"/>
</dbReference>
<sequence length="14" mass="1824">MLSILFLWHCIYRE</sequence>
<reference evidence="1" key="1">
    <citation type="submission" date="2014-09" db="EMBL/GenBank/DDBJ databases">
        <authorList>
            <person name="Magalhaes I.L.F."/>
            <person name="Oliveira U."/>
            <person name="Santos F.R."/>
            <person name="Vidigal T.H.D.A."/>
            <person name="Brescovit A.D."/>
            <person name="Santos A.J."/>
        </authorList>
    </citation>
    <scope>NUCLEOTIDE SEQUENCE</scope>
    <source>
        <tissue evidence="1">Shoot tissue taken approximately 20 cm above the soil surface</tissue>
    </source>
</reference>
<accession>A0A0A9ARU6</accession>